<comment type="caution">
    <text evidence="11">Lacks conserved residue(s) required for the propagation of feature annotation.</text>
</comment>
<dbReference type="EMBL" id="JAIZAY010000007">
    <property type="protein sequence ID" value="KAJ8038432.1"/>
    <property type="molecule type" value="Genomic_DNA"/>
</dbReference>
<evidence type="ECO:0000256" key="4">
    <source>
        <dbReference type="ARBA" id="ARBA00022729"/>
    </source>
</evidence>
<dbReference type="GO" id="GO:0006508">
    <property type="term" value="P:proteolysis"/>
    <property type="evidence" value="ECO:0007669"/>
    <property type="project" value="InterPro"/>
</dbReference>
<proteinExistence type="predicted"/>
<keyword evidence="15" id="KW-1185">Reference proteome</keyword>
<dbReference type="Pfam" id="PF13688">
    <property type="entry name" value="Reprolysin_5"/>
    <property type="match status" value="1"/>
</dbReference>
<comment type="subcellular location">
    <subcellularLocation>
        <location evidence="1">Secreted</location>
        <location evidence="1">Extracellular space</location>
        <location evidence="1">Extracellular matrix</location>
    </subcellularLocation>
</comment>
<keyword evidence="6 10" id="KW-1015">Disulfide bond</keyword>
<dbReference type="Pfam" id="PF01562">
    <property type="entry name" value="Pep_M12B_propep"/>
    <property type="match status" value="1"/>
</dbReference>
<feature type="binding site" evidence="9">
    <location>
        <position position="418"/>
    </location>
    <ligand>
        <name>Ca(2+)</name>
        <dbReference type="ChEBI" id="CHEBI:29108"/>
        <label>1</label>
    </ligand>
</feature>
<dbReference type="Proteomes" id="UP001152320">
    <property type="component" value="Chromosome 7"/>
</dbReference>
<evidence type="ECO:0000256" key="9">
    <source>
        <dbReference type="PIRSR" id="PIRSR613273-2"/>
    </source>
</evidence>
<dbReference type="PROSITE" id="PS50215">
    <property type="entry name" value="ADAM_MEPRO"/>
    <property type="match status" value="1"/>
</dbReference>
<keyword evidence="7" id="KW-0325">Glycoprotein</keyword>
<keyword evidence="4" id="KW-0732">Signal</keyword>
<dbReference type="Pfam" id="PF19030">
    <property type="entry name" value="TSP1_ADAMTS"/>
    <property type="match status" value="1"/>
</dbReference>
<evidence type="ECO:0000256" key="1">
    <source>
        <dbReference type="ARBA" id="ARBA00004498"/>
    </source>
</evidence>
<feature type="binding site" evidence="9">
    <location>
        <position position="215"/>
    </location>
    <ligand>
        <name>Ca(2+)</name>
        <dbReference type="ChEBI" id="CHEBI:29108"/>
        <label>1</label>
    </ligand>
</feature>
<dbReference type="Gene3D" id="3.40.390.10">
    <property type="entry name" value="Collagenase (Catalytic Domain)"/>
    <property type="match status" value="1"/>
</dbReference>
<dbReference type="PROSITE" id="PS50092">
    <property type="entry name" value="TSP1"/>
    <property type="match status" value="3"/>
</dbReference>
<dbReference type="InterPro" id="IPR036383">
    <property type="entry name" value="TSP1_rpt_sf"/>
</dbReference>
<gene>
    <name evidence="14" type="ORF">HOLleu_15861</name>
</gene>
<dbReference type="SMART" id="SM00209">
    <property type="entry name" value="TSP1"/>
    <property type="match status" value="3"/>
</dbReference>
<dbReference type="SUPFAM" id="SSF55486">
    <property type="entry name" value="Metalloproteases ('zincins'), catalytic domain"/>
    <property type="match status" value="1"/>
</dbReference>
<feature type="binding site" evidence="9">
    <location>
        <position position="302"/>
    </location>
    <ligand>
        <name>Ca(2+)</name>
        <dbReference type="ChEBI" id="CHEBI:29108"/>
        <label>2</label>
    </ligand>
</feature>
<feature type="binding site" evidence="9 11">
    <location>
        <position position="359"/>
    </location>
    <ligand>
        <name>Zn(2+)</name>
        <dbReference type="ChEBI" id="CHEBI:29105"/>
        <note>catalytic</note>
    </ligand>
</feature>
<keyword evidence="5" id="KW-0677">Repeat</keyword>
<feature type="binding site" evidence="9">
    <location>
        <position position="302"/>
    </location>
    <ligand>
        <name>Ca(2+)</name>
        <dbReference type="ChEBI" id="CHEBI:29108"/>
        <label>1</label>
    </ligand>
</feature>
<dbReference type="GO" id="GO:0030198">
    <property type="term" value="P:extracellular matrix organization"/>
    <property type="evidence" value="ECO:0007669"/>
    <property type="project" value="InterPro"/>
</dbReference>
<dbReference type="GO" id="GO:0046872">
    <property type="term" value="F:metal ion binding"/>
    <property type="evidence" value="ECO:0007669"/>
    <property type="project" value="UniProtKB-KW"/>
</dbReference>
<dbReference type="Pfam" id="PF00090">
    <property type="entry name" value="TSP_1"/>
    <property type="match status" value="1"/>
</dbReference>
<feature type="disulfide bond" evidence="10">
    <location>
        <begin position="337"/>
        <end position="415"/>
    </location>
</feature>
<keyword evidence="9 11" id="KW-0862">Zinc</keyword>
<dbReference type="InterPro" id="IPR001590">
    <property type="entry name" value="Peptidase_M12B"/>
</dbReference>
<feature type="binding site" evidence="9 11">
    <location>
        <position position="369"/>
    </location>
    <ligand>
        <name>Zn(2+)</name>
        <dbReference type="ChEBI" id="CHEBI:29105"/>
        <note>catalytic</note>
    </ligand>
</feature>
<dbReference type="GO" id="GO:0004222">
    <property type="term" value="F:metalloendopeptidase activity"/>
    <property type="evidence" value="ECO:0007669"/>
    <property type="project" value="InterPro"/>
</dbReference>
<comment type="caution">
    <text evidence="14">The sequence shown here is derived from an EMBL/GenBank/DDBJ whole genome shotgun (WGS) entry which is preliminary data.</text>
</comment>
<dbReference type="AlphaFoldDB" id="A0A9Q1C4E2"/>
<dbReference type="PRINTS" id="PR01857">
    <property type="entry name" value="ADAMTSFAMILY"/>
</dbReference>
<feature type="active site" evidence="8 11">
    <location>
        <position position="360"/>
    </location>
</feature>
<feature type="binding site" evidence="9 11">
    <location>
        <position position="363"/>
    </location>
    <ligand>
        <name>Zn(2+)</name>
        <dbReference type="ChEBI" id="CHEBI:29105"/>
        <note>catalytic</note>
    </ligand>
</feature>
<dbReference type="InterPro" id="IPR024079">
    <property type="entry name" value="MetalloPept_cat_dom_sf"/>
</dbReference>
<dbReference type="GO" id="GO:0031012">
    <property type="term" value="C:extracellular matrix"/>
    <property type="evidence" value="ECO:0007669"/>
    <property type="project" value="TreeGrafter"/>
</dbReference>
<name>A0A9Q1C4E2_HOLLE</name>
<dbReference type="PANTHER" id="PTHR13723:SF20">
    <property type="entry name" value="A DISINTEGRIN AND METALLOPROTEINASE WITH THROMBOSPONDIN MOTIFS 13"/>
    <property type="match status" value="1"/>
</dbReference>
<evidence type="ECO:0000313" key="15">
    <source>
        <dbReference type="Proteomes" id="UP001152320"/>
    </source>
</evidence>
<evidence type="ECO:0000256" key="11">
    <source>
        <dbReference type="PROSITE-ProRule" id="PRU00276"/>
    </source>
</evidence>
<dbReference type="PANTHER" id="PTHR13723">
    <property type="entry name" value="ADAMTS A DISINTEGRIN AND METALLOPROTEASE WITH THROMBOSPONDIN MOTIFS PROTEASE"/>
    <property type="match status" value="1"/>
</dbReference>
<feature type="region of interest" description="Disordered" evidence="12">
    <location>
        <begin position="183"/>
        <end position="206"/>
    </location>
</feature>
<feature type="disulfide bond" evidence="10">
    <location>
        <begin position="538"/>
        <end position="566"/>
    </location>
</feature>
<dbReference type="Gene3D" id="2.20.100.10">
    <property type="entry name" value="Thrombospondin type-1 (TSP1) repeat"/>
    <property type="match status" value="2"/>
</dbReference>
<reference evidence="14" key="1">
    <citation type="submission" date="2021-10" db="EMBL/GenBank/DDBJ databases">
        <title>Tropical sea cucumber genome reveals ecological adaptation and Cuvierian tubules defense mechanism.</title>
        <authorList>
            <person name="Chen T."/>
        </authorList>
    </citation>
    <scope>NUCLEOTIDE SEQUENCE</scope>
    <source>
        <strain evidence="14">Nanhai2018</strain>
        <tissue evidence="14">Muscle</tissue>
    </source>
</reference>
<feature type="disulfide bond" evidence="10">
    <location>
        <begin position="291"/>
        <end position="343"/>
    </location>
</feature>
<organism evidence="14 15">
    <name type="scientific">Holothuria leucospilota</name>
    <name type="common">Black long sea cucumber</name>
    <name type="synonym">Mertensiothuria leucospilota</name>
    <dbReference type="NCBI Taxonomy" id="206669"/>
    <lineage>
        <taxon>Eukaryota</taxon>
        <taxon>Metazoa</taxon>
        <taxon>Echinodermata</taxon>
        <taxon>Eleutherozoa</taxon>
        <taxon>Echinozoa</taxon>
        <taxon>Holothuroidea</taxon>
        <taxon>Aspidochirotacea</taxon>
        <taxon>Aspidochirotida</taxon>
        <taxon>Holothuriidae</taxon>
        <taxon>Holothuria</taxon>
    </lineage>
</organism>
<dbReference type="InterPro" id="IPR000884">
    <property type="entry name" value="TSP1_rpt"/>
</dbReference>
<dbReference type="SUPFAM" id="SSF82895">
    <property type="entry name" value="TSP-1 type 1 repeat"/>
    <property type="match status" value="3"/>
</dbReference>
<dbReference type="InterPro" id="IPR050439">
    <property type="entry name" value="ADAMTS_ADAMTS-like"/>
</dbReference>
<keyword evidence="3" id="KW-0272">Extracellular matrix</keyword>
<dbReference type="FunFam" id="2.20.100.10:FF:000005">
    <property type="entry name" value="ADAM metallopeptidase with thrombospondin type 1 motif 9"/>
    <property type="match status" value="1"/>
</dbReference>
<feature type="disulfide bond" evidence="10">
    <location>
        <begin position="452"/>
        <end position="479"/>
    </location>
</feature>
<feature type="domain" description="Peptidase M12B" evidence="13">
    <location>
        <begin position="212"/>
        <end position="410"/>
    </location>
</feature>
<dbReference type="InterPro" id="IPR013273">
    <property type="entry name" value="ADAMTS/ADAMTS-like"/>
</dbReference>
<evidence type="ECO:0000256" key="2">
    <source>
        <dbReference type="ARBA" id="ARBA00022525"/>
    </source>
</evidence>
<evidence type="ECO:0000259" key="13">
    <source>
        <dbReference type="PROSITE" id="PS50215"/>
    </source>
</evidence>
<feature type="disulfide bond" evidence="10">
    <location>
        <begin position="534"/>
        <end position="561"/>
    </location>
</feature>
<feature type="disulfide bond" evidence="10">
    <location>
        <begin position="441"/>
        <end position="468"/>
    </location>
</feature>
<keyword evidence="2" id="KW-0964">Secreted</keyword>
<evidence type="ECO:0000256" key="3">
    <source>
        <dbReference type="ARBA" id="ARBA00022530"/>
    </source>
</evidence>
<evidence type="ECO:0000256" key="5">
    <source>
        <dbReference type="ARBA" id="ARBA00022737"/>
    </source>
</evidence>
<dbReference type="Pfam" id="PF05986">
    <property type="entry name" value="ADAMTS_spacer1"/>
    <property type="match status" value="1"/>
</dbReference>
<feature type="binding site" evidence="9">
    <location>
        <position position="418"/>
    </location>
    <ligand>
        <name>Ca(2+)</name>
        <dbReference type="ChEBI" id="CHEBI:29108"/>
        <label>2</label>
    </ligand>
</feature>
<feature type="binding site" evidence="9">
    <location>
        <position position="215"/>
    </location>
    <ligand>
        <name>Ca(2+)</name>
        <dbReference type="ChEBI" id="CHEBI:29108"/>
        <label>2</label>
    </ligand>
</feature>
<dbReference type="InterPro" id="IPR002870">
    <property type="entry name" value="Peptidase_M12B_N"/>
</dbReference>
<sequence>MFKRYLFNVLFCFSEYAIIHIENSLASRTRREAAFNDKPTEVSFKAFGEEYRLHLKENRALIPKGVRAEYVNRNGEVIKEREVSRGCHYVGSVVSHEVNGNTLSAISLCNETSGLISTRQHNLYINPLREDHIREYKAKIGHKDKDRQYTPHLVYRRSVDNERDAAKFFCGLDRTHFHLKNKSFISPSKTTPPPVTNGNGVTRRRRETTNEAYLEVMVTIDKDMANFHGDAVEDYATALLNVASARFQDESLGDTPLYIQIVNITVLESDTVQGTNLHFNSDGEHTLSDFCSYQSGRNPTSDSDSEHWDLAILLTRKDLVLNGSSSLLGLATARGACQPSRECLLCEDYGLAAGLVLAHEIGHTLGMTHDGDLDAQSCPNGQYLMSSARINGPGTFQWSQCSRSKFQSFIGQFSCLNDTQARDTLQQSGDPGAISSPDNQCRLYSASMPLACTEAQLNQIGKSLADTCGILHCIENGVCNPTPLPSLDGTVCGVGMSEESGIRPTSVVPANVPIQPQSPIDGGWSEWLSYLTPCTRTCGGGIQLQYRSCTNPASNHRTRLCNDQPCLTSQLEFKTEQCETTFGNESVALTTAGYGDALCQMNCFNRILQTISSQGTYVDGTHCGNDYHVCVNGRCEAFGCDGIQGSSLANDRCGILCGDGTSCSSVGYYSGGYIGGVVNILTFARDTEDIFVESTNPLTSIGINFGNDNIIEGQSQEVGTVTNITYAGDTIFYEKNGGIETLKILGPTREEFTLTLYVSDEVFEDSAAYTSSVMYRYYGEPVTLLNNFKWHVERETCHSCPSFAKNVVTCVWLERNVILDDSFCSNEQRPPGYFWCPCSYTWFYQSYQPCNATCGTDSYRTRTAVCVSESQPPNQVDSSLCAQPPHLHERCNVPACQTYEWLFQEWGQCSVTCGNGVQRRTLICYELTSYTPADDSFCDHQRPQAERQCLLPSCPCDPISCGPGSFFNTFTCSCQVCSAIECSAGQRYNALTCQCEVCTAIECSLGQRYNAYTCVCEACPVLSCGAGQRFNTAFCFCEDCFAVDCPAGQRYNSLTCQCEAFCEEQQCTFGSNFNHDTCECESDLACGEYVPGDPSAKGGPLIQFDPVIGQLCSIALGSPEGFVIELTFVVVLVNGQENEKFEIKDGPRKYTWDSPLYFTTRRFESDVLVIDLLVKEEGHGYFITYKLIEDTGT</sequence>
<feature type="binding site" evidence="9">
    <location>
        <position position="309"/>
    </location>
    <ligand>
        <name>Ca(2+)</name>
        <dbReference type="ChEBI" id="CHEBI:29108"/>
        <label>1</label>
    </ligand>
</feature>
<evidence type="ECO:0000256" key="7">
    <source>
        <dbReference type="ARBA" id="ARBA00023180"/>
    </source>
</evidence>
<keyword evidence="9 11" id="KW-0479">Metal-binding</keyword>
<feature type="disulfide bond" evidence="10">
    <location>
        <begin position="378"/>
        <end position="401"/>
    </location>
</feature>
<comment type="cofactor">
    <cofactor evidence="9">
        <name>Zn(2+)</name>
        <dbReference type="ChEBI" id="CHEBI:29105"/>
    </cofactor>
    <text evidence="9">Binds 1 zinc ion per subunit.</text>
</comment>
<evidence type="ECO:0000256" key="6">
    <source>
        <dbReference type="ARBA" id="ARBA00023157"/>
    </source>
</evidence>
<keyword evidence="9" id="KW-0106">Calcium</keyword>
<evidence type="ECO:0000256" key="10">
    <source>
        <dbReference type="PIRSR" id="PIRSR613273-3"/>
    </source>
</evidence>
<evidence type="ECO:0000256" key="12">
    <source>
        <dbReference type="SAM" id="MobiDB-lite"/>
    </source>
</evidence>
<protein>
    <submittedName>
        <fullName evidence="14">A disintegrin and metalloproteinase with thrombospondin motifs 6</fullName>
    </submittedName>
</protein>
<evidence type="ECO:0000313" key="14">
    <source>
        <dbReference type="EMBL" id="KAJ8038432.1"/>
    </source>
</evidence>
<dbReference type="OrthoDB" id="6156443at2759"/>
<feature type="binding site" evidence="9">
    <location>
        <position position="415"/>
    </location>
    <ligand>
        <name>Ca(2+)</name>
        <dbReference type="ChEBI" id="CHEBI:29108"/>
        <label>1</label>
    </ligand>
</feature>
<accession>A0A9Q1C4E2</accession>
<evidence type="ECO:0000256" key="8">
    <source>
        <dbReference type="PIRSR" id="PIRSR613273-1"/>
    </source>
</evidence>
<dbReference type="InterPro" id="IPR010294">
    <property type="entry name" value="ADAMTS_spacer1"/>
</dbReference>